<dbReference type="GO" id="GO:0005829">
    <property type="term" value="C:cytosol"/>
    <property type="evidence" value="ECO:0007669"/>
    <property type="project" value="TreeGrafter"/>
</dbReference>
<dbReference type="EMBL" id="CP046620">
    <property type="protein sequence ID" value="QHQ35715.1"/>
    <property type="molecule type" value="Genomic_DNA"/>
</dbReference>
<dbReference type="InterPro" id="IPR050523">
    <property type="entry name" value="AKR_Detox_Biosynth"/>
</dbReference>
<sequence>MNECTLSRLTGKNVSPLAFGVMQFGGKANATESARMYTRARAAGITVFDAAYIYTDGAAETLLGEFAEGERDDLILISKCAYRPGMRGTELIAQVEESLRRLRTDYVDVMFLHRYPGDALLEETLEAMKTLHAAGTYRMLGASNFAAWEVMKAQSLASRIGSPPITILQPMYNLVKRQAEVEILPMAQREGLSVLSYSPLGGGLLTGKYSQGGSGRIREDERYAARYAPEWMAQAAARLDRMSAELNVPAPALAVAWARAHPGITAPIVSASSESQMGASLAAMEVTMDAELYGRLSSLTPRPAPATDRLEEA</sequence>
<accession>A0A6P1T1S6</accession>
<dbReference type="InterPro" id="IPR023210">
    <property type="entry name" value="NADP_OxRdtase_dom"/>
</dbReference>
<dbReference type="GO" id="GO:0016491">
    <property type="term" value="F:oxidoreductase activity"/>
    <property type="evidence" value="ECO:0007669"/>
    <property type="project" value="UniProtKB-KW"/>
</dbReference>
<evidence type="ECO:0000256" key="1">
    <source>
        <dbReference type="ARBA" id="ARBA00023002"/>
    </source>
</evidence>
<evidence type="ECO:0000259" key="2">
    <source>
        <dbReference type="Pfam" id="PF00248"/>
    </source>
</evidence>
<protein>
    <submittedName>
        <fullName evidence="3">Aldo/keto reductase</fullName>
    </submittedName>
</protein>
<dbReference type="SUPFAM" id="SSF51430">
    <property type="entry name" value="NAD(P)-linked oxidoreductase"/>
    <property type="match status" value="1"/>
</dbReference>
<keyword evidence="4" id="KW-1185">Reference proteome</keyword>
<dbReference type="Pfam" id="PF00248">
    <property type="entry name" value="Aldo_ket_red"/>
    <property type="match status" value="1"/>
</dbReference>
<dbReference type="Gene3D" id="3.20.20.100">
    <property type="entry name" value="NADP-dependent oxidoreductase domain"/>
    <property type="match status" value="1"/>
</dbReference>
<evidence type="ECO:0000313" key="4">
    <source>
        <dbReference type="Proteomes" id="UP000464495"/>
    </source>
</evidence>
<dbReference type="PANTHER" id="PTHR43364:SF4">
    <property type="entry name" value="NAD(P)-LINKED OXIDOREDUCTASE SUPERFAMILY PROTEIN"/>
    <property type="match status" value="1"/>
</dbReference>
<dbReference type="PANTHER" id="PTHR43364">
    <property type="entry name" value="NADH-SPECIFIC METHYLGLYOXAL REDUCTASE-RELATED"/>
    <property type="match status" value="1"/>
</dbReference>
<gene>
    <name evidence="3" type="ORF">GO499_11265</name>
</gene>
<dbReference type="RefSeq" id="WP_161862275.1">
    <property type="nucleotide sequence ID" value="NZ_CP046620.1"/>
</dbReference>
<evidence type="ECO:0000313" key="3">
    <source>
        <dbReference type="EMBL" id="QHQ35715.1"/>
    </source>
</evidence>
<reference evidence="3 4" key="1">
    <citation type="submission" date="2019-12" db="EMBL/GenBank/DDBJ databases">
        <title>Complete genome sequence of Algicella marina strain 9Alg 56(T) isolated from the red alga Tichocarpus crinitus.</title>
        <authorList>
            <person name="Kim S.-G."/>
            <person name="Nedashkovskaya O.I."/>
        </authorList>
    </citation>
    <scope>NUCLEOTIDE SEQUENCE [LARGE SCALE GENOMIC DNA]</scope>
    <source>
        <strain evidence="3 4">9Alg 56</strain>
    </source>
</reference>
<name>A0A6P1T1S6_9RHOB</name>
<dbReference type="AlphaFoldDB" id="A0A6P1T1S6"/>
<organism evidence="3 4">
    <name type="scientific">Algicella marina</name>
    <dbReference type="NCBI Taxonomy" id="2683284"/>
    <lineage>
        <taxon>Bacteria</taxon>
        <taxon>Pseudomonadati</taxon>
        <taxon>Pseudomonadota</taxon>
        <taxon>Alphaproteobacteria</taxon>
        <taxon>Rhodobacterales</taxon>
        <taxon>Paracoccaceae</taxon>
        <taxon>Algicella</taxon>
    </lineage>
</organism>
<dbReference type="Proteomes" id="UP000464495">
    <property type="component" value="Chromosome"/>
</dbReference>
<keyword evidence="1" id="KW-0560">Oxidoreductase</keyword>
<dbReference type="InterPro" id="IPR036812">
    <property type="entry name" value="NAD(P)_OxRdtase_dom_sf"/>
</dbReference>
<proteinExistence type="predicted"/>
<feature type="domain" description="NADP-dependent oxidoreductase" evidence="2">
    <location>
        <begin position="16"/>
        <end position="299"/>
    </location>
</feature>
<dbReference type="KEGG" id="amaq:GO499_11265"/>